<accession>A0A1Y2GGP5</accession>
<protein>
    <submittedName>
        <fullName evidence="1">Uncharacterized protein</fullName>
    </submittedName>
</protein>
<reference evidence="1 2" key="1">
    <citation type="submission" date="2016-07" db="EMBL/GenBank/DDBJ databases">
        <title>Pervasive Adenine N6-methylation of Active Genes in Fungi.</title>
        <authorList>
            <consortium name="DOE Joint Genome Institute"/>
            <person name="Mondo S.J."/>
            <person name="Dannebaum R.O."/>
            <person name="Kuo R.C."/>
            <person name="Labutti K."/>
            <person name="Haridas S."/>
            <person name="Kuo A."/>
            <person name="Salamov A."/>
            <person name="Ahrendt S.R."/>
            <person name="Lipzen A."/>
            <person name="Sullivan W."/>
            <person name="Andreopoulos W.B."/>
            <person name="Clum A."/>
            <person name="Lindquist E."/>
            <person name="Daum C."/>
            <person name="Ramamoorthy G.K."/>
            <person name="Gryganskyi A."/>
            <person name="Culley D."/>
            <person name="Magnuson J.K."/>
            <person name="James T.Y."/>
            <person name="O'Malley M.A."/>
            <person name="Stajich J.E."/>
            <person name="Spatafora J.W."/>
            <person name="Visel A."/>
            <person name="Grigoriev I.V."/>
        </authorList>
    </citation>
    <scope>NUCLEOTIDE SEQUENCE [LARGE SCALE GENOMIC DNA]</scope>
    <source>
        <strain evidence="1 2">NRRL 3116</strain>
    </source>
</reference>
<evidence type="ECO:0000313" key="1">
    <source>
        <dbReference type="EMBL" id="ORZ10360.1"/>
    </source>
</evidence>
<dbReference type="AlphaFoldDB" id="A0A1Y2GGP5"/>
<keyword evidence="2" id="KW-1185">Reference proteome</keyword>
<dbReference type="InParanoid" id="A0A1Y2GGP5"/>
<proteinExistence type="predicted"/>
<organism evidence="1 2">
    <name type="scientific">Lobosporangium transversale</name>
    <dbReference type="NCBI Taxonomy" id="64571"/>
    <lineage>
        <taxon>Eukaryota</taxon>
        <taxon>Fungi</taxon>
        <taxon>Fungi incertae sedis</taxon>
        <taxon>Mucoromycota</taxon>
        <taxon>Mortierellomycotina</taxon>
        <taxon>Mortierellomycetes</taxon>
        <taxon>Mortierellales</taxon>
        <taxon>Mortierellaceae</taxon>
        <taxon>Lobosporangium</taxon>
    </lineage>
</organism>
<dbReference type="RefSeq" id="XP_021879267.1">
    <property type="nucleotide sequence ID" value="XM_022019487.1"/>
</dbReference>
<evidence type="ECO:0000313" key="2">
    <source>
        <dbReference type="Proteomes" id="UP000193648"/>
    </source>
</evidence>
<sequence>MICCCGSLWFQQAQQTLLAVFINPNTSRERKETSKQMMRQIKSRRAVQKKIKLVRL</sequence>
<dbReference type="EMBL" id="MCFF01000031">
    <property type="protein sequence ID" value="ORZ10360.1"/>
    <property type="molecule type" value="Genomic_DNA"/>
</dbReference>
<dbReference type="GeneID" id="33561332"/>
<dbReference type="Proteomes" id="UP000193648">
    <property type="component" value="Unassembled WGS sequence"/>
</dbReference>
<name>A0A1Y2GGP5_9FUNG</name>
<comment type="caution">
    <text evidence="1">The sequence shown here is derived from an EMBL/GenBank/DDBJ whole genome shotgun (WGS) entry which is preliminary data.</text>
</comment>
<gene>
    <name evidence="1" type="ORF">BCR41DRAFT_131489</name>
</gene>